<accession>A0A3M6UR42</accession>
<gene>
    <name evidence="1" type="ORF">pdam_00012111</name>
</gene>
<evidence type="ECO:0000313" key="1">
    <source>
        <dbReference type="EMBL" id="RMX56136.1"/>
    </source>
</evidence>
<organism evidence="1 2">
    <name type="scientific">Pocillopora damicornis</name>
    <name type="common">Cauliflower coral</name>
    <name type="synonym">Millepora damicornis</name>
    <dbReference type="NCBI Taxonomy" id="46731"/>
    <lineage>
        <taxon>Eukaryota</taxon>
        <taxon>Metazoa</taxon>
        <taxon>Cnidaria</taxon>
        <taxon>Anthozoa</taxon>
        <taxon>Hexacorallia</taxon>
        <taxon>Scleractinia</taxon>
        <taxon>Astrocoeniina</taxon>
        <taxon>Pocilloporidae</taxon>
        <taxon>Pocillopora</taxon>
    </lineage>
</organism>
<dbReference type="EMBL" id="RCHS01000902">
    <property type="protein sequence ID" value="RMX56136.1"/>
    <property type="molecule type" value="Genomic_DNA"/>
</dbReference>
<proteinExistence type="predicted"/>
<name>A0A3M6UR42_POCDA</name>
<protein>
    <recommendedName>
        <fullName evidence="3">Transposase Helix-turn-helix domain-containing protein</fullName>
    </recommendedName>
</protein>
<evidence type="ECO:0008006" key="3">
    <source>
        <dbReference type="Google" id="ProtNLM"/>
    </source>
</evidence>
<evidence type="ECO:0000313" key="2">
    <source>
        <dbReference type="Proteomes" id="UP000275408"/>
    </source>
</evidence>
<dbReference type="AlphaFoldDB" id="A0A3M6UR42"/>
<comment type="caution">
    <text evidence="1">The sequence shown here is derived from an EMBL/GenBank/DDBJ whole genome shotgun (WGS) entry which is preliminary data.</text>
</comment>
<sequence length="75" mass="8586">MQAEERLTLTLRMLTSGDDQQSLAFSYCLGRTTVSHILRETCSAIWKALGDIHVGPQSSPDDWREISKEFEDLWN</sequence>
<dbReference type="Proteomes" id="UP000275408">
    <property type="component" value="Unassembled WGS sequence"/>
</dbReference>
<keyword evidence="2" id="KW-1185">Reference proteome</keyword>
<reference evidence="1 2" key="1">
    <citation type="journal article" date="2018" name="Sci. Rep.">
        <title>Comparative analysis of the Pocillopora damicornis genome highlights role of immune system in coral evolution.</title>
        <authorList>
            <person name="Cunning R."/>
            <person name="Bay R.A."/>
            <person name="Gillette P."/>
            <person name="Baker A.C."/>
            <person name="Traylor-Knowles N."/>
        </authorList>
    </citation>
    <scope>NUCLEOTIDE SEQUENCE [LARGE SCALE GENOMIC DNA]</scope>
    <source>
        <strain evidence="1">RSMAS</strain>
        <tissue evidence="1">Whole animal</tissue>
    </source>
</reference>